<keyword evidence="1" id="KW-0436">Ligase</keyword>
<proteinExistence type="predicted"/>
<dbReference type="Pfam" id="PF13563">
    <property type="entry name" value="2_5_RNA_ligase2"/>
    <property type="match status" value="1"/>
</dbReference>
<accession>A0AAU7W4I4</accession>
<dbReference type="RefSeq" id="WP_350347391.1">
    <property type="nucleotide sequence ID" value="NZ_CP158374.1"/>
</dbReference>
<name>A0AAU7W4I4_9MICO</name>
<dbReference type="EMBL" id="CP158374">
    <property type="protein sequence ID" value="XBX81369.1"/>
    <property type="molecule type" value="Genomic_DNA"/>
</dbReference>
<reference evidence="1" key="1">
    <citation type="submission" date="2024-05" db="EMBL/GenBank/DDBJ databases">
        <authorList>
            <person name="Yu L."/>
        </authorList>
    </citation>
    <scope>NUCLEOTIDE SEQUENCE</scope>
    <source>
        <strain evidence="1">G08B096</strain>
    </source>
</reference>
<gene>
    <name evidence="1" type="ORF">ABIQ69_12200</name>
</gene>
<dbReference type="Gene3D" id="3.90.1140.10">
    <property type="entry name" value="Cyclic phosphodiesterase"/>
    <property type="match status" value="1"/>
</dbReference>
<dbReference type="AlphaFoldDB" id="A0AAU7W4I4"/>
<dbReference type="GO" id="GO:0016874">
    <property type="term" value="F:ligase activity"/>
    <property type="evidence" value="ECO:0007669"/>
    <property type="project" value="UniProtKB-KW"/>
</dbReference>
<evidence type="ECO:0000313" key="1">
    <source>
        <dbReference type="EMBL" id="XBX81369.1"/>
    </source>
</evidence>
<sequence length="161" mass="16932">MARFVVVLPVAPLEAGAEFEVADWPLHVTLVEPFDAADIPGTRLAAALDAVARAATPIRATAGGDAWFGRRHDVPVTLVVDGSGAIARLRSAAVDAIRATGIRLDVRQDFRPHVTAKPHGRLHQGAAVLLDRIALVDQRPARGAGHRLVEAVVSLAGADRA</sequence>
<organism evidence="1">
    <name type="scientific">Agromyces sp. G08B096</name>
    <dbReference type="NCBI Taxonomy" id="3156399"/>
    <lineage>
        <taxon>Bacteria</taxon>
        <taxon>Bacillati</taxon>
        <taxon>Actinomycetota</taxon>
        <taxon>Actinomycetes</taxon>
        <taxon>Micrococcales</taxon>
        <taxon>Microbacteriaceae</taxon>
        <taxon>Agromyces</taxon>
    </lineage>
</organism>
<dbReference type="SUPFAM" id="SSF55144">
    <property type="entry name" value="LigT-like"/>
    <property type="match status" value="1"/>
</dbReference>
<protein>
    <submittedName>
        <fullName evidence="1">2'-5' RNA ligase family protein</fullName>
    </submittedName>
</protein>
<dbReference type="InterPro" id="IPR009097">
    <property type="entry name" value="Cyclic_Pdiesterase"/>
</dbReference>